<proteinExistence type="predicted"/>
<organism evidence="1 2">
    <name type="scientific">Erwinia typographi</name>
    <dbReference type="NCBI Taxonomy" id="371042"/>
    <lineage>
        <taxon>Bacteria</taxon>
        <taxon>Pseudomonadati</taxon>
        <taxon>Pseudomonadota</taxon>
        <taxon>Gammaproteobacteria</taxon>
        <taxon>Enterobacterales</taxon>
        <taxon>Erwiniaceae</taxon>
        <taxon>Erwinia</taxon>
    </lineage>
</organism>
<protein>
    <submittedName>
        <fullName evidence="1">Uncharacterized protein</fullName>
    </submittedName>
</protein>
<sequence>MLQPNKWKTSALNLQQDKELIADVFAECFKNKSFDFHAPDALVPSRDDSTLFTGSTISTFKYLLKFNEKNYRYFTRQRCLRTQNSELLSKGEYPKWSSLFESVGAICSIDYQREIVSSTLDFAKKLKYLKGIDYRFNISSSDIDLQKLLISCDQNVPLHFDSQPKSYYCHVFGMENVSGRNCNLAVSIDGREFSDIGNLIIIEHFSEKIALESAFGIETIVTRINGLDSSILALPPCMNVEYPDSNMLLLIDALVSCIAILSMKIKPVATNRGRVLRRYLQGLSYLRIHSNTSIDEMENLAERYERKFFGSNYMTHFIVNYIQHYEQLRLEGINENVINKILTKKTQIV</sequence>
<dbReference type="EMBL" id="JRUQ01000027">
    <property type="protein sequence ID" value="KGT94561.1"/>
    <property type="molecule type" value="Genomic_DNA"/>
</dbReference>
<keyword evidence="2" id="KW-1185">Reference proteome</keyword>
<evidence type="ECO:0000313" key="2">
    <source>
        <dbReference type="Proteomes" id="UP000030351"/>
    </source>
</evidence>
<dbReference type="OrthoDB" id="6636393at2"/>
<dbReference type="InterPro" id="IPR045864">
    <property type="entry name" value="aa-tRNA-synth_II/BPL/LPL"/>
</dbReference>
<dbReference type="AlphaFoldDB" id="A0A0A3ZAC3"/>
<dbReference type="Gene3D" id="3.30.930.10">
    <property type="entry name" value="Bira Bifunctional Protein, Domain 2"/>
    <property type="match status" value="1"/>
</dbReference>
<dbReference type="STRING" id="371042.NG99_08045"/>
<dbReference type="Proteomes" id="UP000030351">
    <property type="component" value="Unassembled WGS sequence"/>
</dbReference>
<gene>
    <name evidence="1" type="ORF">NG99_08045</name>
</gene>
<accession>A0A0A3ZAC3</accession>
<reference evidence="1 2" key="1">
    <citation type="submission" date="2014-10" db="EMBL/GenBank/DDBJ databases">
        <title>Genome sequence of Erwinia typographi M043b.</title>
        <authorList>
            <person name="Chan K.-G."/>
            <person name="Tan W.-S."/>
        </authorList>
    </citation>
    <scope>NUCLEOTIDE SEQUENCE [LARGE SCALE GENOMIC DNA]</scope>
    <source>
        <strain evidence="1 2">M043b</strain>
    </source>
</reference>
<evidence type="ECO:0000313" key="1">
    <source>
        <dbReference type="EMBL" id="KGT94561.1"/>
    </source>
</evidence>
<name>A0A0A3ZAC3_9GAMM</name>
<dbReference type="RefSeq" id="WP_034890602.1">
    <property type="nucleotide sequence ID" value="NZ_JRUQ01000027.1"/>
</dbReference>
<comment type="caution">
    <text evidence="1">The sequence shown here is derived from an EMBL/GenBank/DDBJ whole genome shotgun (WGS) entry which is preliminary data.</text>
</comment>